<feature type="chain" id="PRO_5016232998" evidence="1">
    <location>
        <begin position="25"/>
        <end position="90"/>
    </location>
</feature>
<accession>A0A2Z6C4K6</accession>
<proteinExistence type="evidence at transcript level"/>
<feature type="signal peptide" evidence="1">
    <location>
        <begin position="1"/>
        <end position="24"/>
    </location>
</feature>
<keyword evidence="1" id="KW-0732">Signal</keyword>
<dbReference type="EMBL" id="LC375317">
    <property type="protein sequence ID" value="BBD49871.1"/>
    <property type="molecule type" value="mRNA"/>
</dbReference>
<name>A0A2Z6C4K6_9EUPU</name>
<evidence type="ECO:0000313" key="2">
    <source>
        <dbReference type="EMBL" id="BBD49871.1"/>
    </source>
</evidence>
<organism evidence="2">
    <name type="scientific">Ambigolimax valentianus</name>
    <dbReference type="NCBI Taxonomy" id="1338344"/>
    <lineage>
        <taxon>Eukaryota</taxon>
        <taxon>Metazoa</taxon>
        <taxon>Spiralia</taxon>
        <taxon>Lophotrochozoa</taxon>
        <taxon>Mollusca</taxon>
        <taxon>Gastropoda</taxon>
        <taxon>Heterobranchia</taxon>
        <taxon>Euthyneura</taxon>
        <taxon>Panpulmonata</taxon>
        <taxon>Eupulmonata</taxon>
        <taxon>Stylommatophora</taxon>
        <taxon>Helicina</taxon>
        <taxon>Limacoidea</taxon>
        <taxon>Limacidae</taxon>
        <taxon>Ambigolimax</taxon>
    </lineage>
</organism>
<sequence length="90" mass="10037">MKTSQKLIYSCCLLIAIFGAFCSGQTWRPQGRFGKRVHPVGQSALQYLGFPQSRDIPVEDLFSVKDIQKAKSKPRLCSLTGLQGYPLCDL</sequence>
<evidence type="ECO:0000256" key="1">
    <source>
        <dbReference type="SAM" id="SignalP"/>
    </source>
</evidence>
<dbReference type="AlphaFoldDB" id="A0A2Z6C4K6"/>
<reference evidence="2" key="1">
    <citation type="journal article" date="2018" name="Zoological Lett">
        <title>RFamidergic neurons in the olfactory centers of the terrestrial slug Limax.</title>
        <authorList>
            <person name="Matsuo Y."/>
            <person name="Yamanaka A."/>
            <person name="Matsuo R."/>
        </authorList>
    </citation>
    <scope>NUCLEOTIDE SEQUENCE</scope>
</reference>
<protein>
    <submittedName>
        <fullName evidence="2">Luqin-1</fullName>
    </submittedName>
</protein>